<feature type="compositionally biased region" description="Polar residues" evidence="1">
    <location>
        <begin position="1"/>
        <end position="11"/>
    </location>
</feature>
<dbReference type="Proteomes" id="UP000230564">
    <property type="component" value="Unassembled WGS sequence"/>
</dbReference>
<dbReference type="EMBL" id="PCWQ01000004">
    <property type="protein sequence ID" value="PIR07306.1"/>
    <property type="molecule type" value="Genomic_DNA"/>
</dbReference>
<feature type="region of interest" description="Disordered" evidence="1">
    <location>
        <begin position="1"/>
        <end position="34"/>
    </location>
</feature>
<reference evidence="2 3" key="1">
    <citation type="submission" date="2017-09" db="EMBL/GenBank/DDBJ databases">
        <title>Depth-based differentiation of microbial function through sediment-hosted aquifers and enrichment of novel symbionts in the deep terrestrial subsurface.</title>
        <authorList>
            <person name="Probst A.J."/>
            <person name="Ladd B."/>
            <person name="Jarett J.K."/>
            <person name="Geller-Mcgrath D.E."/>
            <person name="Sieber C.M."/>
            <person name="Emerson J.B."/>
            <person name="Anantharaman K."/>
            <person name="Thomas B.C."/>
            <person name="Malmstrom R."/>
            <person name="Stieglmeier M."/>
            <person name="Klingl A."/>
            <person name="Woyke T."/>
            <person name="Ryan C.M."/>
            <person name="Banfield J.F."/>
        </authorList>
    </citation>
    <scope>NUCLEOTIDE SEQUENCE [LARGE SCALE GENOMIC DNA]</scope>
    <source>
        <strain evidence="2">CG11_big_fil_rev_8_21_14_0_20_36_20</strain>
    </source>
</reference>
<dbReference type="AlphaFoldDB" id="A0A2H0NGV5"/>
<gene>
    <name evidence="2" type="ORF">COV55_00185</name>
</gene>
<proteinExistence type="predicted"/>
<evidence type="ECO:0000313" key="3">
    <source>
        <dbReference type="Proteomes" id="UP000230564"/>
    </source>
</evidence>
<sequence>MEFEKSPNQNEMEGDDQMLEAEQASETTEEETEEQLVEAIRNVCENAISMTFYSNKTSPPESIKKKLVESVVDQVLGDFSEESPFRNIDYVYGEEMSQQIRQAILDLDIELTQPDNQKVEMSEEAEKNLSTIF</sequence>
<comment type="caution">
    <text evidence="2">The sequence shown here is derived from an EMBL/GenBank/DDBJ whole genome shotgun (WGS) entry which is preliminary data.</text>
</comment>
<name>A0A2H0NGV5_9BACT</name>
<accession>A0A2H0NGV5</accession>
<protein>
    <submittedName>
        <fullName evidence="2">Uncharacterized protein</fullName>
    </submittedName>
</protein>
<evidence type="ECO:0000256" key="1">
    <source>
        <dbReference type="SAM" id="MobiDB-lite"/>
    </source>
</evidence>
<evidence type="ECO:0000313" key="2">
    <source>
        <dbReference type="EMBL" id="PIR07306.1"/>
    </source>
</evidence>
<organism evidence="2 3">
    <name type="scientific">Candidatus Komeilibacteria bacterium CG11_big_fil_rev_8_21_14_0_20_36_20</name>
    <dbReference type="NCBI Taxonomy" id="1974477"/>
    <lineage>
        <taxon>Bacteria</taxon>
        <taxon>Candidatus Komeiliibacteriota</taxon>
    </lineage>
</organism>